<dbReference type="Proteomes" id="UP000249130">
    <property type="component" value="Unassembled WGS sequence"/>
</dbReference>
<gene>
    <name evidence="2" type="ORF">CH341_00305</name>
</gene>
<keyword evidence="3" id="KW-1185">Reference proteome</keyword>
<organism evidence="2 3">
    <name type="scientific">Rhodoplanes roseus</name>
    <dbReference type="NCBI Taxonomy" id="29409"/>
    <lineage>
        <taxon>Bacteria</taxon>
        <taxon>Pseudomonadati</taxon>
        <taxon>Pseudomonadota</taxon>
        <taxon>Alphaproteobacteria</taxon>
        <taxon>Hyphomicrobiales</taxon>
        <taxon>Nitrobacteraceae</taxon>
        <taxon>Rhodoplanes</taxon>
    </lineage>
</organism>
<name>A0A327LEF3_9BRAD</name>
<dbReference type="CDD" id="cd00093">
    <property type="entry name" value="HTH_XRE"/>
    <property type="match status" value="1"/>
</dbReference>
<comment type="caution">
    <text evidence="2">The sequence shown here is derived from an EMBL/GenBank/DDBJ whole genome shotgun (WGS) entry which is preliminary data.</text>
</comment>
<proteinExistence type="predicted"/>
<evidence type="ECO:0000313" key="2">
    <source>
        <dbReference type="EMBL" id="RAI46198.1"/>
    </source>
</evidence>
<dbReference type="SUPFAM" id="SSF47413">
    <property type="entry name" value="lambda repressor-like DNA-binding domains"/>
    <property type="match status" value="1"/>
</dbReference>
<dbReference type="InterPro" id="IPR001387">
    <property type="entry name" value="Cro/C1-type_HTH"/>
</dbReference>
<dbReference type="GO" id="GO:0003677">
    <property type="term" value="F:DNA binding"/>
    <property type="evidence" value="ECO:0007669"/>
    <property type="project" value="InterPro"/>
</dbReference>
<dbReference type="SMART" id="SM00530">
    <property type="entry name" value="HTH_XRE"/>
    <property type="match status" value="1"/>
</dbReference>
<dbReference type="PROSITE" id="PS50943">
    <property type="entry name" value="HTH_CROC1"/>
    <property type="match status" value="1"/>
</dbReference>
<protein>
    <recommendedName>
        <fullName evidence="1">HTH cro/C1-type domain-containing protein</fullName>
    </recommendedName>
</protein>
<dbReference type="InterPro" id="IPR010982">
    <property type="entry name" value="Lambda_DNA-bd_dom_sf"/>
</dbReference>
<dbReference type="Pfam" id="PF13560">
    <property type="entry name" value="HTH_31"/>
    <property type="match status" value="1"/>
</dbReference>
<evidence type="ECO:0000313" key="3">
    <source>
        <dbReference type="Proteomes" id="UP000249130"/>
    </source>
</evidence>
<sequence length="89" mass="10251">MSFGAFIRQRRNERGLTLLDVAAALEISIPYLSRIERDREKAPRDELIRDLASILHMPEDDAFAAARRLPPDLQGRAAEVFALYRRQSR</sequence>
<dbReference type="Gene3D" id="1.10.260.40">
    <property type="entry name" value="lambda repressor-like DNA-binding domains"/>
    <property type="match status" value="1"/>
</dbReference>
<reference evidence="2 3" key="1">
    <citation type="submission" date="2017-07" db="EMBL/GenBank/DDBJ databases">
        <title>Draft Genome Sequences of Select Purple Nonsulfur Bacteria.</title>
        <authorList>
            <person name="Lasarre B."/>
            <person name="Mckinlay J.B."/>
        </authorList>
    </citation>
    <scope>NUCLEOTIDE SEQUENCE [LARGE SCALE GENOMIC DNA]</scope>
    <source>
        <strain evidence="2 3">DSM 5909</strain>
    </source>
</reference>
<dbReference type="EMBL" id="NPEX01000001">
    <property type="protein sequence ID" value="RAI46198.1"/>
    <property type="molecule type" value="Genomic_DNA"/>
</dbReference>
<accession>A0A327LEF3</accession>
<dbReference type="AlphaFoldDB" id="A0A327LEF3"/>
<evidence type="ECO:0000259" key="1">
    <source>
        <dbReference type="PROSITE" id="PS50943"/>
    </source>
</evidence>
<dbReference type="OrthoDB" id="9809730at2"/>
<feature type="domain" description="HTH cro/C1-type" evidence="1">
    <location>
        <begin position="7"/>
        <end position="62"/>
    </location>
</feature>